<proteinExistence type="predicted"/>
<keyword evidence="2" id="KW-0378">Hydrolase</keyword>
<organism evidence="2 3">
    <name type="scientific">Corynebacterium amycolatum</name>
    <dbReference type="NCBI Taxonomy" id="43765"/>
    <lineage>
        <taxon>Bacteria</taxon>
        <taxon>Bacillati</taxon>
        <taxon>Actinomycetota</taxon>
        <taxon>Actinomycetes</taxon>
        <taxon>Mycobacteriales</taxon>
        <taxon>Corynebacteriaceae</taxon>
        <taxon>Corynebacterium</taxon>
    </lineage>
</organism>
<dbReference type="Gene3D" id="3.40.50.1820">
    <property type="entry name" value="alpha/beta hydrolase"/>
    <property type="match status" value="1"/>
</dbReference>
<gene>
    <name evidence="2" type="ORF">QP460_006490</name>
</gene>
<dbReference type="PANTHER" id="PTHR33428">
    <property type="entry name" value="CHLOROPHYLLASE-2, CHLOROPLASTIC"/>
    <property type="match status" value="1"/>
</dbReference>
<evidence type="ECO:0000313" key="3">
    <source>
        <dbReference type="Proteomes" id="UP001223646"/>
    </source>
</evidence>
<sequence>MADNLKTLTSNLSKRGPHRVMVGDLAFTGLPGKVYTPAEGNGIPGIAFAHDWRTPIEEYHATLRHLASWGIAVAAPDTENGIVADHRGLANDLETALQILAGVRLGEGKVVVHPKKLGVAGHGMGAGVAVLAAAGHDIISGVGCVYPATTAPSSSAAATNVSAPGLVLAPGEDQWLDRGNPARLAVQWKGDVVYREVDNADQSSFSETTLLRRLAGFSSSKVKYQEVARAALTGFLLATVGDDKKYSDFADPTATIKGTTNRDMEWLIKELPENPEHSLIPGK</sequence>
<dbReference type="PANTHER" id="PTHR33428:SF14">
    <property type="entry name" value="CARBOXYLESTERASE TYPE B DOMAIN-CONTAINING PROTEIN"/>
    <property type="match status" value="1"/>
</dbReference>
<dbReference type="Proteomes" id="UP001223646">
    <property type="component" value="Unassembled WGS sequence"/>
</dbReference>
<evidence type="ECO:0000313" key="2">
    <source>
        <dbReference type="EMBL" id="MEO3717232.1"/>
    </source>
</evidence>
<reference evidence="2" key="1">
    <citation type="submission" date="2023-05" db="EMBL/GenBank/DDBJ databases">
        <authorList>
            <person name="Du J."/>
        </authorList>
    </citation>
    <scope>NUCLEOTIDE SEQUENCE</scope>
    <source>
        <strain evidence="2">UMB1064</strain>
    </source>
</reference>
<dbReference type="RefSeq" id="WP_256885557.1">
    <property type="nucleotide sequence ID" value="NZ_JAFJMB010000016.1"/>
</dbReference>
<name>A0AAW9SKZ2_CORAY</name>
<protein>
    <submittedName>
        <fullName evidence="2">Dienelactone hydrolase family protein</fullName>
    </submittedName>
</protein>
<dbReference type="AlphaFoldDB" id="A0AAW9SKZ2"/>
<reference evidence="2" key="2">
    <citation type="submission" date="2024-05" db="EMBL/GenBank/DDBJ databases">
        <authorList>
            <person name="Wolfe A."/>
        </authorList>
    </citation>
    <scope>NUCLEOTIDE SEQUENCE</scope>
    <source>
        <strain evidence="2">UMB1064</strain>
    </source>
</reference>
<evidence type="ECO:0000259" key="1">
    <source>
        <dbReference type="Pfam" id="PF01738"/>
    </source>
</evidence>
<accession>A0AAW9SKZ2</accession>
<dbReference type="GO" id="GO:0016787">
    <property type="term" value="F:hydrolase activity"/>
    <property type="evidence" value="ECO:0007669"/>
    <property type="project" value="UniProtKB-KW"/>
</dbReference>
<dbReference type="InterPro" id="IPR002925">
    <property type="entry name" value="Dienelactn_hydro"/>
</dbReference>
<feature type="domain" description="Dienelactone hydrolase" evidence="1">
    <location>
        <begin position="44"/>
        <end position="180"/>
    </location>
</feature>
<comment type="caution">
    <text evidence="2">The sequence shown here is derived from an EMBL/GenBank/DDBJ whole genome shotgun (WGS) entry which is preliminary data.</text>
</comment>
<dbReference type="EMBL" id="JASOOY020000020">
    <property type="protein sequence ID" value="MEO3717232.1"/>
    <property type="molecule type" value="Genomic_DNA"/>
</dbReference>
<dbReference type="Pfam" id="PF01738">
    <property type="entry name" value="DLH"/>
    <property type="match status" value="1"/>
</dbReference>
<dbReference type="InterPro" id="IPR029058">
    <property type="entry name" value="AB_hydrolase_fold"/>
</dbReference>
<dbReference type="SUPFAM" id="SSF53474">
    <property type="entry name" value="alpha/beta-Hydrolases"/>
    <property type="match status" value="1"/>
</dbReference>